<feature type="transmembrane region" description="Helical" evidence="4">
    <location>
        <begin position="1482"/>
        <end position="1498"/>
    </location>
</feature>
<keyword evidence="1" id="KW-0677">Repeat</keyword>
<keyword evidence="4" id="KW-0812">Transmembrane</keyword>
<dbReference type="GO" id="GO:0098703">
    <property type="term" value="P:calcium ion import across plasma membrane"/>
    <property type="evidence" value="ECO:0007669"/>
    <property type="project" value="TreeGrafter"/>
</dbReference>
<proteinExistence type="predicted"/>
<dbReference type="Proteomes" id="UP000738325">
    <property type="component" value="Unassembled WGS sequence"/>
</dbReference>
<dbReference type="InterPro" id="IPR011047">
    <property type="entry name" value="Quinoprotein_ADH-like_sf"/>
</dbReference>
<protein>
    <recommendedName>
        <fullName evidence="7">Ion transport domain-containing protein</fullName>
    </recommendedName>
</protein>
<accession>A0A9P6R7I3</accession>
<dbReference type="EMBL" id="JAAAIP010000693">
    <property type="protein sequence ID" value="KAG0313579.1"/>
    <property type="molecule type" value="Genomic_DNA"/>
</dbReference>
<feature type="region of interest" description="Disordered" evidence="3">
    <location>
        <begin position="236"/>
        <end position="261"/>
    </location>
</feature>
<feature type="transmembrane region" description="Helical" evidence="4">
    <location>
        <begin position="1675"/>
        <end position="1704"/>
    </location>
</feature>
<feature type="region of interest" description="Disordered" evidence="3">
    <location>
        <begin position="1"/>
        <end position="40"/>
    </location>
</feature>
<dbReference type="SUPFAM" id="SSF50998">
    <property type="entry name" value="Quinoprotein alcohol dehydrogenase-like"/>
    <property type="match status" value="1"/>
</dbReference>
<evidence type="ECO:0000256" key="4">
    <source>
        <dbReference type="SAM" id="Phobius"/>
    </source>
</evidence>
<feature type="region of interest" description="Disordered" evidence="3">
    <location>
        <begin position="106"/>
        <end position="138"/>
    </location>
</feature>
<evidence type="ECO:0008006" key="7">
    <source>
        <dbReference type="Google" id="ProtNLM"/>
    </source>
</evidence>
<keyword evidence="4" id="KW-1133">Transmembrane helix</keyword>
<sequence length="1829" mass="203644">MKVKNDINARPGDSNRGLLSGFASRLRRQSSQASPPLPFPVSTGVAYPGVGDSSATKDLPAQSLILLCPPPAAEASHNRPSETEAPALNFPVRQGSSVVATDNFPSRLSGTADTPHSRPQGVEGVIDPDVKSNSGNNNEFILDMNDHNGCDDPTLAPSDGTLVSAKQLARVTTAVATRDTEATPALLTSFLPAPSIVQETTTVSPGLKANSGSMTLTAPTLTLSPPTVPLVFSDLQESSDNRSIPPLSESSIPSVALDPTLTAPPESAPRLVGPVLLLDVPFHPPPAGPCKPEKIYDDISRPSTPLPTDNGEGSKPTGQNSEKREQIRPEVWKKNLFQRRKAKGDLQSAPEADDDKSQAKMPQDQLKAPPTTGGNSGIQTSMANGNDDQSKPVIPPSTRGFKWRWHLQQGTGPIPSALTPSEWTAMLEIDNITNGWYSIVICISFENEGNNPGELFSAEFDVRYFDASKQPVYAEKTCRTVAGQEELSYINSGEEKRIRLHRQIELSQGGFIEVTAMLKGLSVSVARVHYVELQQGNKSSDDEQSDLVLYGEGKPDEVILLGVSPDVAAREHHTVHAHDISATGTHAATLRFNSSDEAVIEVWYIHRSTTIAPSTSATNVDRNSSQQVPLQYTSPLARDVISIPDVNHIDRADICLRISADGSHVAIHSNEPSLNVIPCHIFMVNSNNNKGSSTINDMNGHQAKSSRSTLTSMSLPRTLRGFSGYGTFHLVDMAATDDLLPNVFWQENPDWYITSDGTSLSVYKITSKCVLVRKMTFGAEPHLGAALDAISSLRGRYFAWTGIENVLSIWDLASGQQVSYFQVEGGSAGTRARLSRDGSLVAVSVKGAITVHETATGVKLGSYSPGLGDNNYFEIVLERYHAMVLDQLLPKDAKDKIVERKIVAVSDMSVVRRLPVHRDYAVRSPVPANYQILSYSQVIIRNGSVVNIIRMDTKLISAPALDRLDDDIMTPAKIDQLSRAPQSYTSAAKNIFDVTSSTSIIYGTKMTLITITYSGDASQAYNGPEAALAIPLGSSHILYPAVFMKPTSRLAIVTGHYLQIWKLHEPSPADSKDGRRRGEIAELELLWALHREDKVKPQDIDISQWQISNALVDMELGEQVLFELQPASRFSRSEKMPEEPVNKVTKVVTVPISSKDTLHITLQDRIQQGIRGVVDMYVNGDKVCRRATIRYLRTLMRPSDDNPVSCIVTLCQFWKREQREAFEQMMADLLPTKDITWVPITNLKEEDKDPLAILFQTAETQSAVIGVAKVIIDYCVSHANSSSNLAFLAPIFKSMHGVMKFFPEEASLCLSKIAYIPAKNRSYIIDNHIIARPPRWRFQFWKSEETVLLCDTPDPIMQFQVTPSKQDALNDRFTLPVFVASFDALWFYNDDEREAENRSRLTEINDGMRRAVATTSMTKKISRWTTFMHMLKLKLRLKNKTYVECYDFNLEIFENPAIAALVTYKWNTMGFSYWLGRFMFQFFYYTLVIVAAILQVYLPHPTVLLGVFVTIIVMAAVFTWLEILQAIRGWNKYKRSPYNFLDLVAFLVPMAAAIDQIVVIVQNDPQGNVRILSFSVLIVSFHMLFELRINKSVCKYVTIIQQAVTEMQVFFIIFAAGIFAFTIGMLHLLHACPTGGCISANTGFPTHFLGALSSTYFFMGGRYDPVSDVFDSQDWAFHLMMVIYFFFTVILILNVLIALVNVAFTKGDDSWRLTWVESRLRYIESAENMSYHIPGYRASYDCFPKEIYFSATEQRVKAYQERYRKKDDNDSHTEKDKAILAVRGEMKSLQEQSQRQFEELKGQSERQLQELKERSEIQLQELKELLHRR</sequence>
<dbReference type="PANTHER" id="PTHR10582:SF2">
    <property type="entry name" value="INACTIVE"/>
    <property type="match status" value="1"/>
</dbReference>
<dbReference type="InterPro" id="IPR024862">
    <property type="entry name" value="TRPV"/>
</dbReference>
<gene>
    <name evidence="5" type="ORF">BGZ99_008730</name>
</gene>
<organism evidence="5 6">
    <name type="scientific">Dissophora globulifera</name>
    <dbReference type="NCBI Taxonomy" id="979702"/>
    <lineage>
        <taxon>Eukaryota</taxon>
        <taxon>Fungi</taxon>
        <taxon>Fungi incertae sedis</taxon>
        <taxon>Mucoromycota</taxon>
        <taxon>Mortierellomycotina</taxon>
        <taxon>Mortierellomycetes</taxon>
        <taxon>Mortierellales</taxon>
        <taxon>Mortierellaceae</taxon>
        <taxon>Dissophora</taxon>
    </lineage>
</organism>
<feature type="compositionally biased region" description="Low complexity" evidence="3">
    <location>
        <begin position="243"/>
        <end position="254"/>
    </location>
</feature>
<keyword evidence="6" id="KW-1185">Reference proteome</keyword>
<dbReference type="OrthoDB" id="2433234at2759"/>
<feature type="transmembrane region" description="Helical" evidence="4">
    <location>
        <begin position="1539"/>
        <end position="1559"/>
    </location>
</feature>
<feature type="region of interest" description="Disordered" evidence="3">
    <location>
        <begin position="71"/>
        <end position="90"/>
    </location>
</feature>
<evidence type="ECO:0000313" key="6">
    <source>
        <dbReference type="Proteomes" id="UP000738325"/>
    </source>
</evidence>
<evidence type="ECO:0000256" key="3">
    <source>
        <dbReference type="SAM" id="MobiDB-lite"/>
    </source>
</evidence>
<feature type="coiled-coil region" evidence="2">
    <location>
        <begin position="1786"/>
        <end position="1828"/>
    </location>
</feature>
<keyword evidence="4" id="KW-0472">Membrane</keyword>
<evidence type="ECO:0000313" key="5">
    <source>
        <dbReference type="EMBL" id="KAG0313579.1"/>
    </source>
</evidence>
<feature type="transmembrane region" description="Helical" evidence="4">
    <location>
        <begin position="1571"/>
        <end position="1589"/>
    </location>
</feature>
<feature type="compositionally biased region" description="Polar residues" evidence="3">
    <location>
        <begin position="377"/>
        <end position="387"/>
    </location>
</feature>
<comment type="caution">
    <text evidence="5">The sequence shown here is derived from an EMBL/GenBank/DDBJ whole genome shotgun (WGS) entry which is preliminary data.</text>
</comment>
<evidence type="ECO:0000256" key="1">
    <source>
        <dbReference type="ARBA" id="ARBA00022737"/>
    </source>
</evidence>
<evidence type="ECO:0000256" key="2">
    <source>
        <dbReference type="SAM" id="Coils"/>
    </source>
</evidence>
<dbReference type="PANTHER" id="PTHR10582">
    <property type="entry name" value="TRANSIENT RECEPTOR POTENTIAL ION CHANNEL PROTEIN"/>
    <property type="match status" value="1"/>
</dbReference>
<feature type="transmembrane region" description="Helical" evidence="4">
    <location>
        <begin position="1609"/>
        <end position="1629"/>
    </location>
</feature>
<name>A0A9P6R7I3_9FUNG</name>
<reference evidence="5" key="1">
    <citation type="journal article" date="2020" name="Fungal Divers.">
        <title>Resolving the Mortierellaceae phylogeny through synthesis of multi-gene phylogenetics and phylogenomics.</title>
        <authorList>
            <person name="Vandepol N."/>
            <person name="Liber J."/>
            <person name="Desiro A."/>
            <person name="Na H."/>
            <person name="Kennedy M."/>
            <person name="Barry K."/>
            <person name="Grigoriev I.V."/>
            <person name="Miller A.N."/>
            <person name="O'Donnell K."/>
            <person name="Stajich J.E."/>
            <person name="Bonito G."/>
        </authorList>
    </citation>
    <scope>NUCLEOTIDE SEQUENCE</scope>
    <source>
        <strain evidence="5">REB-010B</strain>
    </source>
</reference>
<dbReference type="GO" id="GO:0005886">
    <property type="term" value="C:plasma membrane"/>
    <property type="evidence" value="ECO:0007669"/>
    <property type="project" value="TreeGrafter"/>
</dbReference>
<dbReference type="GO" id="GO:0005216">
    <property type="term" value="F:monoatomic ion channel activity"/>
    <property type="evidence" value="ECO:0007669"/>
    <property type="project" value="InterPro"/>
</dbReference>
<feature type="transmembrane region" description="Helical" evidence="4">
    <location>
        <begin position="1504"/>
        <end position="1527"/>
    </location>
</feature>
<feature type="compositionally biased region" description="Basic and acidic residues" evidence="3">
    <location>
        <begin position="291"/>
        <end position="300"/>
    </location>
</feature>
<keyword evidence="2" id="KW-0175">Coiled coil</keyword>
<feature type="region of interest" description="Disordered" evidence="3">
    <location>
        <begin position="288"/>
        <end position="392"/>
    </location>
</feature>
<feature type="compositionally biased region" description="Basic and acidic residues" evidence="3">
    <location>
        <begin position="321"/>
        <end position="333"/>
    </location>
</feature>